<proteinExistence type="predicted"/>
<dbReference type="PANTHER" id="PTHR34351">
    <property type="entry name" value="SLR1927 PROTEIN-RELATED"/>
    <property type="match status" value="1"/>
</dbReference>
<dbReference type="OrthoDB" id="9789943at2"/>
<dbReference type="InterPro" id="IPR002881">
    <property type="entry name" value="DUF58"/>
</dbReference>
<name>A0A1T2XJI3_9BACL</name>
<reference evidence="2 3" key="1">
    <citation type="submission" date="2017-01" db="EMBL/GenBank/DDBJ databases">
        <title>Genome analysis of Paenibacillus selenitrireducens ES3-24.</title>
        <authorList>
            <person name="Xu D."/>
            <person name="Yao R."/>
            <person name="Zheng S."/>
        </authorList>
    </citation>
    <scope>NUCLEOTIDE SEQUENCE [LARGE SCALE GENOMIC DNA]</scope>
    <source>
        <strain evidence="2 3">ES3-24</strain>
    </source>
</reference>
<dbReference type="RefSeq" id="WP_078497397.1">
    <property type="nucleotide sequence ID" value="NZ_MSZX01000002.1"/>
</dbReference>
<dbReference type="Pfam" id="PF01882">
    <property type="entry name" value="DUF58"/>
    <property type="match status" value="1"/>
</dbReference>
<dbReference type="Proteomes" id="UP000190188">
    <property type="component" value="Unassembled WGS sequence"/>
</dbReference>
<evidence type="ECO:0000259" key="1">
    <source>
        <dbReference type="Pfam" id="PF01882"/>
    </source>
</evidence>
<evidence type="ECO:0000313" key="2">
    <source>
        <dbReference type="EMBL" id="OPA80051.1"/>
    </source>
</evidence>
<dbReference type="PANTHER" id="PTHR34351:SF2">
    <property type="entry name" value="DUF58 DOMAIN-CONTAINING PROTEIN"/>
    <property type="match status" value="1"/>
</dbReference>
<dbReference type="EMBL" id="MSZX01000002">
    <property type="protein sequence ID" value="OPA80051.1"/>
    <property type="molecule type" value="Genomic_DNA"/>
</dbReference>
<comment type="caution">
    <text evidence="2">The sequence shown here is derived from an EMBL/GenBank/DDBJ whole genome shotgun (WGS) entry which is preliminary data.</text>
</comment>
<sequence length="375" mass="42400">MPLHWLILFAILALGFQGWIFKKRGLARVTYTRSFTKQRLFVGDHVEMTETIGNDKLLPVPWVRLESMISSTLVFGHQTNLDIHAGELLQNHKSLFTLKPYTQIVRRHDITVNARGIYHLQSATMTAGDVFGVFDSVRMIPLDLELTVFPEIIAMRDIPFSNKSWIGDITVRRWMLEDPFWKSGVRPYLPGDSLKSVHWKATARTNQLQVHQFDYTADRKLMILVNFETTERMWSKVTRPEAVERALSYAASIANVTVTQGIETGFACNGTTKSLQKGQAVILPPGAGSHHLTNMFETMAQLELELSSSFHTFLESWEDSSGTDFILITPIPLIEVENKISRMRMRGNGVEIIEIPVRPLTSAAAKEADDDAKQA</sequence>
<organism evidence="2 3">
    <name type="scientific">Paenibacillus selenitireducens</name>
    <dbReference type="NCBI Taxonomy" id="1324314"/>
    <lineage>
        <taxon>Bacteria</taxon>
        <taxon>Bacillati</taxon>
        <taxon>Bacillota</taxon>
        <taxon>Bacilli</taxon>
        <taxon>Bacillales</taxon>
        <taxon>Paenibacillaceae</taxon>
        <taxon>Paenibacillus</taxon>
    </lineage>
</organism>
<accession>A0A1T2XJI3</accession>
<gene>
    <name evidence="2" type="ORF">BVG16_04685</name>
</gene>
<evidence type="ECO:0000313" key="3">
    <source>
        <dbReference type="Proteomes" id="UP000190188"/>
    </source>
</evidence>
<dbReference type="STRING" id="1324314.BVG16_04685"/>
<feature type="domain" description="DUF58" evidence="1">
    <location>
        <begin position="185"/>
        <end position="301"/>
    </location>
</feature>
<dbReference type="AlphaFoldDB" id="A0A1T2XJI3"/>
<keyword evidence="3" id="KW-1185">Reference proteome</keyword>
<protein>
    <recommendedName>
        <fullName evidence="1">DUF58 domain-containing protein</fullName>
    </recommendedName>
</protein>